<gene>
    <name evidence="2" type="ORF">ENSA5_38910</name>
</gene>
<dbReference type="InterPro" id="IPR010281">
    <property type="entry name" value="DUF885"/>
</dbReference>
<evidence type="ECO:0008006" key="4">
    <source>
        <dbReference type="Google" id="ProtNLM"/>
    </source>
</evidence>
<evidence type="ECO:0000313" key="3">
    <source>
        <dbReference type="Proteomes" id="UP000237968"/>
    </source>
</evidence>
<keyword evidence="1" id="KW-0732">Signal</keyword>
<dbReference type="OrthoDB" id="9769898at2"/>
<dbReference type="RefSeq" id="WP_106393205.1">
    <property type="nucleotide sequence ID" value="NZ_PVNK01000170.1"/>
</dbReference>
<dbReference type="PANTHER" id="PTHR33361:SF15">
    <property type="entry name" value="DUF885 FAMILY LIPOPROTEIN"/>
    <property type="match status" value="1"/>
</dbReference>
<evidence type="ECO:0000256" key="1">
    <source>
        <dbReference type="SAM" id="SignalP"/>
    </source>
</evidence>
<evidence type="ECO:0000313" key="2">
    <source>
        <dbReference type="EMBL" id="PRP95426.1"/>
    </source>
</evidence>
<organism evidence="2 3">
    <name type="scientific">Enhygromyxa salina</name>
    <dbReference type="NCBI Taxonomy" id="215803"/>
    <lineage>
        <taxon>Bacteria</taxon>
        <taxon>Pseudomonadati</taxon>
        <taxon>Myxococcota</taxon>
        <taxon>Polyangia</taxon>
        <taxon>Nannocystales</taxon>
        <taxon>Nannocystaceae</taxon>
        <taxon>Enhygromyxa</taxon>
    </lineage>
</organism>
<name>A0A2S9XRE5_9BACT</name>
<reference evidence="2 3" key="1">
    <citation type="submission" date="2018-03" db="EMBL/GenBank/DDBJ databases">
        <title>Draft Genome Sequences of the Obligatory Marine Myxobacteria Enhygromyxa salina SWB005.</title>
        <authorList>
            <person name="Poehlein A."/>
            <person name="Moghaddam J.A."/>
            <person name="Harms H."/>
            <person name="Alanjari M."/>
            <person name="Koenig G.M."/>
            <person name="Daniel R."/>
            <person name="Schaeberle T.F."/>
        </authorList>
    </citation>
    <scope>NUCLEOTIDE SEQUENCE [LARGE SCALE GENOMIC DNA]</scope>
    <source>
        <strain evidence="2 3">SWB005</strain>
    </source>
</reference>
<feature type="signal peptide" evidence="1">
    <location>
        <begin position="1"/>
        <end position="28"/>
    </location>
</feature>
<dbReference type="EMBL" id="PVNK01000170">
    <property type="protein sequence ID" value="PRP95426.1"/>
    <property type="molecule type" value="Genomic_DNA"/>
</dbReference>
<protein>
    <recommendedName>
        <fullName evidence="4">Lipoprotein</fullName>
    </recommendedName>
</protein>
<dbReference type="PANTHER" id="PTHR33361">
    <property type="entry name" value="GLR0591 PROTEIN"/>
    <property type="match status" value="1"/>
</dbReference>
<dbReference type="Proteomes" id="UP000237968">
    <property type="component" value="Unassembled WGS sequence"/>
</dbReference>
<feature type="chain" id="PRO_5015597169" description="Lipoprotein" evidence="1">
    <location>
        <begin position="29"/>
        <end position="601"/>
    </location>
</feature>
<keyword evidence="3" id="KW-1185">Reference proteome</keyword>
<accession>A0A2S9XRE5</accession>
<dbReference type="PROSITE" id="PS51257">
    <property type="entry name" value="PROKAR_LIPOPROTEIN"/>
    <property type="match status" value="1"/>
</dbReference>
<proteinExistence type="predicted"/>
<dbReference type="Pfam" id="PF05960">
    <property type="entry name" value="DUF885"/>
    <property type="match status" value="1"/>
</dbReference>
<comment type="caution">
    <text evidence="2">The sequence shown here is derived from an EMBL/GenBank/DDBJ whole genome shotgun (WGS) entry which is preliminary data.</text>
</comment>
<dbReference type="AlphaFoldDB" id="A0A2S9XRE5"/>
<sequence>MIRARLALALTLTSALTLTLGACRPSVAPDCPTPDCKPEARPLPAAAEPGVDERFFEAASRLLDDYLDAYPLRAVALGLHKYDGRIRDASSEGLADEAARLRVALDELRSFDPAELSARARVERAALISTFDGELFGLEVRREPWTNPMFYMSGLELTAYISRDYAPLATRAKAIGAAARAGVTHLDHAAQNLEDYLPRTFVETALLQVRGTIRFVEVDVPAAMAGLSAADHAELDAALGALADALRGYEALLVERERSATDDFALGPERYVEMLARTQGIELDLPTLERIAAADLERNLALVEQTARELDPRKSVAELMAQVGADKPEVDQVLAEAASQTADTRQFVVERGLVTIPSEGPDPVAQVEVVETPAFMRWNSAFLDGAGPFEESSLPSFYYISPPDPAWPEDAQLAYIPSRTDLLFITVHEVWPGHFLHGLHVGVNESHILRALWNFTTGEGWAHYAEEMMWEQGLSEDPQVRLGQLQNALLRDVRFVAALGLHTRGMTIEAATELFQTQAFQDPVNARQQAVRGTFDPMYLGYTLGKLIILDLREDWLAGQRAAGAEPDLRRFHDELLGHAAAPLPAIREAMLGPGAGPMLE</sequence>